<dbReference type="InterPro" id="IPR018201">
    <property type="entry name" value="Ketoacyl_synth_AS"/>
</dbReference>
<organism evidence="18 19">
    <name type="scientific">Desulforamulus putei DSM 12395</name>
    <dbReference type="NCBI Taxonomy" id="1121429"/>
    <lineage>
        <taxon>Bacteria</taxon>
        <taxon>Bacillati</taxon>
        <taxon>Bacillota</taxon>
        <taxon>Clostridia</taxon>
        <taxon>Eubacteriales</taxon>
        <taxon>Peptococcaceae</taxon>
        <taxon>Desulforamulus</taxon>
    </lineage>
</organism>
<keyword evidence="5 14" id="KW-0444">Lipid biosynthesis</keyword>
<evidence type="ECO:0000313" key="19">
    <source>
        <dbReference type="Proteomes" id="UP000184148"/>
    </source>
</evidence>
<keyword evidence="10 14" id="KW-0012">Acyltransferase</keyword>
<comment type="catalytic activity">
    <reaction evidence="13 14">
        <text>a fatty acyl-[ACP] + malonyl-[ACP] + H(+) = a 3-oxoacyl-[ACP] + holo-[ACP] + CO2</text>
        <dbReference type="Rhea" id="RHEA:22836"/>
        <dbReference type="Rhea" id="RHEA-COMP:9623"/>
        <dbReference type="Rhea" id="RHEA-COMP:9685"/>
        <dbReference type="Rhea" id="RHEA-COMP:9916"/>
        <dbReference type="Rhea" id="RHEA-COMP:14125"/>
        <dbReference type="ChEBI" id="CHEBI:15378"/>
        <dbReference type="ChEBI" id="CHEBI:16526"/>
        <dbReference type="ChEBI" id="CHEBI:64479"/>
        <dbReference type="ChEBI" id="CHEBI:78449"/>
        <dbReference type="ChEBI" id="CHEBI:78776"/>
        <dbReference type="ChEBI" id="CHEBI:138651"/>
    </reaction>
</comment>
<evidence type="ECO:0000256" key="12">
    <source>
        <dbReference type="ARBA" id="ARBA00047318"/>
    </source>
</evidence>
<evidence type="ECO:0000259" key="17">
    <source>
        <dbReference type="PROSITE" id="PS52004"/>
    </source>
</evidence>
<proteinExistence type="inferred from homology"/>
<keyword evidence="19" id="KW-1185">Reference proteome</keyword>
<dbReference type="InterPro" id="IPR014031">
    <property type="entry name" value="Ketoacyl_synth_C"/>
</dbReference>
<dbReference type="Gene3D" id="3.40.47.10">
    <property type="match status" value="1"/>
</dbReference>
<dbReference type="PANTHER" id="PTHR11712:SF336">
    <property type="entry name" value="3-OXOACYL-[ACYL-CARRIER-PROTEIN] SYNTHASE, MITOCHONDRIAL"/>
    <property type="match status" value="1"/>
</dbReference>
<dbReference type="FunFam" id="3.40.47.10:FF:000009">
    <property type="entry name" value="3-oxoacyl-[acyl-carrier-protein] synthase 2"/>
    <property type="match status" value="1"/>
</dbReference>
<dbReference type="STRING" id="1121429.SAMN02745133_02325"/>
<dbReference type="InterPro" id="IPR014030">
    <property type="entry name" value="Ketoacyl_synth_N"/>
</dbReference>
<evidence type="ECO:0000256" key="6">
    <source>
        <dbReference type="ARBA" id="ARBA00022679"/>
    </source>
</evidence>
<dbReference type="EMBL" id="FQUY01000018">
    <property type="protein sequence ID" value="SHF31346.1"/>
    <property type="molecule type" value="Genomic_DNA"/>
</dbReference>
<comment type="function">
    <text evidence="11 14">Involved in the type II fatty acid elongation cycle. Catalyzes the elongation of a wide range of acyl-ACP by the addition of two carbons from malonyl-ACP to an acyl acceptor. Can efficiently catalyze the conversion of palmitoleoyl-ACP (cis-hexadec-9-enoyl-ACP) to cis-vaccenoyl-ACP (cis-octadec-11-enoyl-ACP), an essential step in the thermal regulation of fatty acid composition.</text>
</comment>
<dbReference type="RefSeq" id="WP_073239557.1">
    <property type="nucleotide sequence ID" value="NZ_FQUY01000018.1"/>
</dbReference>
<evidence type="ECO:0000256" key="3">
    <source>
        <dbReference type="ARBA" id="ARBA00012356"/>
    </source>
</evidence>
<keyword evidence="9 14" id="KW-0275">Fatty acid biosynthesis</keyword>
<dbReference type="NCBIfam" id="TIGR03150">
    <property type="entry name" value="fabF"/>
    <property type="match status" value="1"/>
</dbReference>
<evidence type="ECO:0000256" key="15">
    <source>
        <dbReference type="PIRSR" id="PIRSR000447-1"/>
    </source>
</evidence>
<dbReference type="CDD" id="cd00834">
    <property type="entry name" value="KAS_I_II"/>
    <property type="match status" value="1"/>
</dbReference>
<evidence type="ECO:0000256" key="2">
    <source>
        <dbReference type="ARBA" id="ARBA00008467"/>
    </source>
</evidence>
<dbReference type="Proteomes" id="UP000184148">
    <property type="component" value="Unassembled WGS sequence"/>
</dbReference>
<dbReference type="Pfam" id="PF00109">
    <property type="entry name" value="ketoacyl-synt"/>
    <property type="match status" value="1"/>
</dbReference>
<protein>
    <recommendedName>
        <fullName evidence="4 14">3-oxoacyl-[acyl-carrier-protein] synthase 2</fullName>
        <ecNumber evidence="3 14">2.3.1.179</ecNumber>
    </recommendedName>
</protein>
<evidence type="ECO:0000313" key="18">
    <source>
        <dbReference type="EMBL" id="SHF31346.1"/>
    </source>
</evidence>
<evidence type="ECO:0000256" key="5">
    <source>
        <dbReference type="ARBA" id="ARBA00022516"/>
    </source>
</evidence>
<dbReference type="PROSITE" id="PS52004">
    <property type="entry name" value="KS3_2"/>
    <property type="match status" value="1"/>
</dbReference>
<accession>A0A1M5AME9</accession>
<dbReference type="NCBIfam" id="NF005589">
    <property type="entry name" value="PRK07314.1"/>
    <property type="match status" value="1"/>
</dbReference>
<name>A0A1M5AME9_9FIRM</name>
<feature type="domain" description="Ketosynthase family 3 (KS3)" evidence="17">
    <location>
        <begin position="2"/>
        <end position="410"/>
    </location>
</feature>
<dbReference type="InterPro" id="IPR020841">
    <property type="entry name" value="PKS_Beta-ketoAc_synthase_dom"/>
</dbReference>
<evidence type="ECO:0000256" key="10">
    <source>
        <dbReference type="ARBA" id="ARBA00023315"/>
    </source>
</evidence>
<evidence type="ECO:0000256" key="9">
    <source>
        <dbReference type="ARBA" id="ARBA00023160"/>
    </source>
</evidence>
<dbReference type="Pfam" id="PF02801">
    <property type="entry name" value="Ketoacyl-synt_C"/>
    <property type="match status" value="1"/>
</dbReference>
<dbReference type="UniPathway" id="UPA00094"/>
<evidence type="ECO:0000256" key="11">
    <source>
        <dbReference type="ARBA" id="ARBA00024006"/>
    </source>
</evidence>
<dbReference type="OrthoDB" id="9808669at2"/>
<dbReference type="AlphaFoldDB" id="A0A1M5AME9"/>
<evidence type="ECO:0000256" key="8">
    <source>
        <dbReference type="ARBA" id="ARBA00023098"/>
    </source>
</evidence>
<keyword evidence="8" id="KW-0443">Lipid metabolism</keyword>
<comment type="similarity">
    <text evidence="2 14 16">Belongs to the thiolase-like superfamily. Beta-ketoacyl-ACP synthases family.</text>
</comment>
<dbReference type="EC" id="2.3.1.179" evidence="3 14"/>
<dbReference type="NCBIfam" id="NF004970">
    <property type="entry name" value="PRK06333.1"/>
    <property type="match status" value="1"/>
</dbReference>
<feature type="active site" description="For beta-ketoacyl synthase activity" evidence="15">
    <location>
        <position position="163"/>
    </location>
</feature>
<dbReference type="InterPro" id="IPR016039">
    <property type="entry name" value="Thiolase-like"/>
</dbReference>
<dbReference type="PROSITE" id="PS00606">
    <property type="entry name" value="KS3_1"/>
    <property type="match status" value="1"/>
</dbReference>
<dbReference type="PIRSF" id="PIRSF000447">
    <property type="entry name" value="KAS_II"/>
    <property type="match status" value="1"/>
</dbReference>
<keyword evidence="7" id="KW-0276">Fatty acid metabolism</keyword>
<dbReference type="GO" id="GO:0004315">
    <property type="term" value="F:3-oxoacyl-[acyl-carrier-protein] synthase activity"/>
    <property type="evidence" value="ECO:0007669"/>
    <property type="project" value="UniProtKB-UniRule"/>
</dbReference>
<evidence type="ECO:0000256" key="4">
    <source>
        <dbReference type="ARBA" id="ARBA00014657"/>
    </source>
</evidence>
<evidence type="ECO:0000256" key="13">
    <source>
        <dbReference type="ARBA" id="ARBA00047659"/>
    </source>
</evidence>
<dbReference type="InterPro" id="IPR000794">
    <property type="entry name" value="Beta-ketoacyl_synthase"/>
</dbReference>
<comment type="catalytic activity">
    <reaction evidence="12 14">
        <text>(9Z)-hexadecenoyl-[ACP] + malonyl-[ACP] + H(+) = 3-oxo-(11Z)-octadecenoyl-[ACP] + holo-[ACP] + CO2</text>
        <dbReference type="Rhea" id="RHEA:55040"/>
        <dbReference type="Rhea" id="RHEA-COMP:9623"/>
        <dbReference type="Rhea" id="RHEA-COMP:9685"/>
        <dbReference type="Rhea" id="RHEA-COMP:10800"/>
        <dbReference type="Rhea" id="RHEA-COMP:14074"/>
        <dbReference type="ChEBI" id="CHEBI:15378"/>
        <dbReference type="ChEBI" id="CHEBI:16526"/>
        <dbReference type="ChEBI" id="CHEBI:64479"/>
        <dbReference type="ChEBI" id="CHEBI:78449"/>
        <dbReference type="ChEBI" id="CHEBI:83989"/>
        <dbReference type="ChEBI" id="CHEBI:138538"/>
        <dbReference type="EC" id="2.3.1.179"/>
    </reaction>
</comment>
<reference evidence="19" key="1">
    <citation type="submission" date="2016-11" db="EMBL/GenBank/DDBJ databases">
        <authorList>
            <person name="Varghese N."/>
            <person name="Submissions S."/>
        </authorList>
    </citation>
    <scope>NUCLEOTIDE SEQUENCE [LARGE SCALE GENOMIC DNA]</scope>
    <source>
        <strain evidence="19">DSM 12395</strain>
    </source>
</reference>
<evidence type="ECO:0000256" key="16">
    <source>
        <dbReference type="RuleBase" id="RU003694"/>
    </source>
</evidence>
<comment type="pathway">
    <text evidence="1 14">Lipid metabolism; fatty acid biosynthesis.</text>
</comment>
<sequence length="413" mass="43568">MSKRVVITGMGVISPVGTGLDNFWNALTAGVSGIARITRFDPSEYSTQIAGEVKDFDYSKYIDKKEGRRMDKFSQYAVVAAAMAIEDAGMDLQSLDKDRTGVIVGSGIGGMETFEEQCRVLVNRGPSRISPFLIPMMIANMAAGQIAIKFGLRGPNITAITACASSGNAIGDAFKLIQRGGAEVVITGGTEAPITPLSVAGFCAMKAMSTRNEEPVRASRPFDADRDGFVMGEGAAMMVLETLEHAQKRGANIYAEIVGYGSSCDAYHITAPDPEGSGAAAAMKMALADGDLKPEDVQYINAHGTSTPVGDVAEVVAIKKVFGDHAYKLTVSSTKSMTGHMLGAAGAVEGIATVLAIRDDLVPPTINLENPDPACDLDFVPNQARKMTVHVALSNSFGFGGHNVTLAFKKFRP</sequence>
<dbReference type="PANTHER" id="PTHR11712">
    <property type="entry name" value="POLYKETIDE SYNTHASE-RELATED"/>
    <property type="match status" value="1"/>
</dbReference>
<dbReference type="InterPro" id="IPR017568">
    <property type="entry name" value="3-oxoacyl-ACP_synth-2"/>
</dbReference>
<evidence type="ECO:0000256" key="14">
    <source>
        <dbReference type="PIRNR" id="PIRNR000447"/>
    </source>
</evidence>
<evidence type="ECO:0000256" key="1">
    <source>
        <dbReference type="ARBA" id="ARBA00005194"/>
    </source>
</evidence>
<dbReference type="GO" id="GO:0006633">
    <property type="term" value="P:fatty acid biosynthetic process"/>
    <property type="evidence" value="ECO:0007669"/>
    <property type="project" value="UniProtKB-UniRule"/>
</dbReference>
<dbReference type="GO" id="GO:0005829">
    <property type="term" value="C:cytosol"/>
    <property type="evidence" value="ECO:0007669"/>
    <property type="project" value="TreeGrafter"/>
</dbReference>
<dbReference type="SMART" id="SM00825">
    <property type="entry name" value="PKS_KS"/>
    <property type="match status" value="1"/>
</dbReference>
<keyword evidence="6 14" id="KW-0808">Transferase</keyword>
<gene>
    <name evidence="18" type="ORF">SAMN02745133_02325</name>
</gene>
<dbReference type="SUPFAM" id="SSF53901">
    <property type="entry name" value="Thiolase-like"/>
    <property type="match status" value="2"/>
</dbReference>
<evidence type="ECO:0000256" key="7">
    <source>
        <dbReference type="ARBA" id="ARBA00022832"/>
    </source>
</evidence>